<organism evidence="2 3">
    <name type="scientific">Pontibacillus chungwhensis</name>
    <dbReference type="NCBI Taxonomy" id="265426"/>
    <lineage>
        <taxon>Bacteria</taxon>
        <taxon>Bacillati</taxon>
        <taxon>Bacillota</taxon>
        <taxon>Bacilli</taxon>
        <taxon>Bacillales</taxon>
        <taxon>Bacillaceae</taxon>
        <taxon>Pontibacillus</taxon>
    </lineage>
</organism>
<evidence type="ECO:0000313" key="3">
    <source>
        <dbReference type="Proteomes" id="UP001236652"/>
    </source>
</evidence>
<keyword evidence="1" id="KW-1133">Transmembrane helix</keyword>
<evidence type="ECO:0000313" key="2">
    <source>
        <dbReference type="EMBL" id="WIF99274.1"/>
    </source>
</evidence>
<keyword evidence="1" id="KW-0472">Membrane</keyword>
<keyword evidence="1" id="KW-0812">Transmembrane</keyword>
<keyword evidence="3" id="KW-1185">Reference proteome</keyword>
<dbReference type="EMBL" id="CP126446">
    <property type="protein sequence ID" value="WIF99274.1"/>
    <property type="molecule type" value="Genomic_DNA"/>
</dbReference>
<name>A0ABY8V0K1_9BACI</name>
<protein>
    <submittedName>
        <fullName evidence="2">Uncharacterized protein</fullName>
    </submittedName>
</protein>
<evidence type="ECO:0000256" key="1">
    <source>
        <dbReference type="SAM" id="Phobius"/>
    </source>
</evidence>
<proteinExistence type="predicted"/>
<gene>
    <name evidence="2" type="ORF">QNI29_06335</name>
</gene>
<accession>A0ABY8V0K1</accession>
<dbReference type="Proteomes" id="UP001236652">
    <property type="component" value="Chromosome"/>
</dbReference>
<dbReference type="RefSeq" id="WP_231418110.1">
    <property type="nucleotide sequence ID" value="NZ_CP126446.1"/>
</dbReference>
<sequence length="93" mass="10824">MGEKIKVIRWTGGGFIGIIVLFISVMTWFYPYSVFSVDKSLAYQPDSHLYNGKQYAEILSEFKDSYQKDLEADVSNKKYKLNHKPDTIHSSYF</sequence>
<reference evidence="2 3" key="1">
    <citation type="submission" date="2023-05" db="EMBL/GenBank/DDBJ databases">
        <title>Comparative genomics reveals the evidence of polycyclic aromatic hydrocarbons degradation in moderately halophilic genus Pontibacillus.</title>
        <authorList>
            <person name="Yang H."/>
            <person name="Qian Z."/>
        </authorList>
    </citation>
    <scope>NUCLEOTIDE SEQUENCE [LARGE SCALE GENOMIC DNA]</scope>
    <source>
        <strain evidence="3">HN14</strain>
    </source>
</reference>
<feature type="transmembrane region" description="Helical" evidence="1">
    <location>
        <begin position="7"/>
        <end position="30"/>
    </location>
</feature>